<dbReference type="Pfam" id="PF13520">
    <property type="entry name" value="AA_permease_2"/>
    <property type="match status" value="1"/>
</dbReference>
<reference evidence="9" key="1">
    <citation type="journal article" date="2019" name="Int. J. Syst. Evol. Microbiol.">
        <title>The Global Catalogue of Microorganisms (GCM) 10K type strain sequencing project: providing services to taxonomists for standard genome sequencing and annotation.</title>
        <authorList>
            <consortium name="The Broad Institute Genomics Platform"/>
            <consortium name="The Broad Institute Genome Sequencing Center for Infectious Disease"/>
            <person name="Wu L."/>
            <person name="Ma J."/>
        </authorList>
    </citation>
    <scope>NUCLEOTIDE SEQUENCE [LARGE SCALE GENOMIC DNA]</scope>
    <source>
        <strain evidence="9">WYCCWR 13023</strain>
    </source>
</reference>
<evidence type="ECO:0000256" key="4">
    <source>
        <dbReference type="ARBA" id="ARBA00022989"/>
    </source>
</evidence>
<evidence type="ECO:0000256" key="5">
    <source>
        <dbReference type="ARBA" id="ARBA00023136"/>
    </source>
</evidence>
<evidence type="ECO:0000313" key="8">
    <source>
        <dbReference type="EMBL" id="MFC4749530.1"/>
    </source>
</evidence>
<evidence type="ECO:0000313" key="9">
    <source>
        <dbReference type="Proteomes" id="UP001595935"/>
    </source>
</evidence>
<comment type="caution">
    <text evidence="8">The sequence shown here is derived from an EMBL/GenBank/DDBJ whole genome shotgun (WGS) entry which is preliminary data.</text>
</comment>
<organism evidence="8 9">
    <name type="scientific">Flavobacterium branchiicola</name>
    <dbReference type="NCBI Taxonomy" id="1114875"/>
    <lineage>
        <taxon>Bacteria</taxon>
        <taxon>Pseudomonadati</taxon>
        <taxon>Bacteroidota</taxon>
        <taxon>Flavobacteriia</taxon>
        <taxon>Flavobacteriales</taxon>
        <taxon>Flavobacteriaceae</taxon>
        <taxon>Flavobacterium</taxon>
    </lineage>
</organism>
<evidence type="ECO:0000256" key="6">
    <source>
        <dbReference type="SAM" id="Phobius"/>
    </source>
</evidence>
<dbReference type="PANTHER" id="PTHR43243">
    <property type="entry name" value="INNER MEMBRANE TRANSPORTER YGJI-RELATED"/>
    <property type="match status" value="1"/>
</dbReference>
<gene>
    <name evidence="8" type="ORF">ACFO5S_18905</name>
</gene>
<feature type="transmembrane region" description="Helical" evidence="6">
    <location>
        <begin position="591"/>
        <end position="607"/>
    </location>
</feature>
<evidence type="ECO:0000256" key="1">
    <source>
        <dbReference type="ARBA" id="ARBA00004141"/>
    </source>
</evidence>
<feature type="transmembrane region" description="Helical" evidence="6">
    <location>
        <begin position="346"/>
        <end position="366"/>
    </location>
</feature>
<comment type="subcellular location">
    <subcellularLocation>
        <location evidence="1">Membrane</location>
        <topology evidence="1">Multi-pass membrane protein</topology>
    </subcellularLocation>
</comment>
<keyword evidence="3 6" id="KW-0812">Transmembrane</keyword>
<dbReference type="EMBL" id="JBHSGV010000007">
    <property type="protein sequence ID" value="MFC4749530.1"/>
    <property type="molecule type" value="Genomic_DNA"/>
</dbReference>
<feature type="transmembrane region" description="Helical" evidence="6">
    <location>
        <begin position="39"/>
        <end position="60"/>
    </location>
</feature>
<feature type="transmembrane region" description="Helical" evidence="6">
    <location>
        <begin position="420"/>
        <end position="442"/>
    </location>
</feature>
<dbReference type="PIRSF" id="PIRSF006060">
    <property type="entry name" value="AA_transporter"/>
    <property type="match status" value="1"/>
</dbReference>
<feature type="domain" description="Cationic amino acid transporter C-terminal" evidence="7">
    <location>
        <begin position="593"/>
        <end position="636"/>
    </location>
</feature>
<sequence>MAFSSLFRKKTVQDILKQVAKNEADGHNALGKHLTTRDLTAFGIAAIVGAGIFSTIGKASADGGPAVIFLFLFTALACSFAAFAYAEFASMVPVSGSAYTYSYVAFGELIAWIIGWALIMEYAVGNITVAISWSDYFTTLLQSGGIHLPQWIQMDYLTASNGFNDATALMHGGKAFENLSAPLQASYTAWTTAPTIGSFHFVADLPALFIIILITALVYRGMKESRNASNAMVVVKLCIVLLVIAVGVFYVDTTNWDPFAPNGVSGVLKGVSAVFFAYIGFDAISTTAEECKNPQRDLPRGMMWAIIICTILYIAIALVLTGMVKYNELNVGDPLAFVFDKLHLKWMSGIIAVSAVIAMASVLLVFQMGQPRIWMSMSRDGLLPKKFSTVHPKFKTPSFATIVTGFVVAVPALFLNLTMVTDLCSIGTLFAFVLVCAGVLVLQNKPDIPRGKFKTPYVNSKYILPALLIVGLYYAFSFNNKATMAFINNEAQTFDATTIVTSLNKEDSEKVFNYLKSIDVNNKTSQTSDLEHLLSQYQDDEVKYAEVVKGLPISDSAKYESGFSLFKHKIPMWIFLLVLAGLTVWAFRKNLSLIPLLGLICCLYMMAELSVWNWIYFTIWLLIGLLIYFTYSRKNSKLNTLEG</sequence>
<dbReference type="Pfam" id="PF13906">
    <property type="entry name" value="AA_permease_C"/>
    <property type="match status" value="1"/>
</dbReference>
<feature type="transmembrane region" description="Helical" evidence="6">
    <location>
        <begin position="570"/>
        <end position="586"/>
    </location>
</feature>
<proteinExistence type="predicted"/>
<feature type="transmembrane region" description="Helical" evidence="6">
    <location>
        <begin position="263"/>
        <end position="281"/>
    </location>
</feature>
<dbReference type="Gene3D" id="1.20.1740.10">
    <property type="entry name" value="Amino acid/polyamine transporter I"/>
    <property type="match status" value="1"/>
</dbReference>
<feature type="transmembrane region" description="Helical" evidence="6">
    <location>
        <begin position="199"/>
        <end position="219"/>
    </location>
</feature>
<dbReference type="Proteomes" id="UP001595935">
    <property type="component" value="Unassembled WGS sequence"/>
</dbReference>
<feature type="transmembrane region" description="Helical" evidence="6">
    <location>
        <begin position="394"/>
        <end position="414"/>
    </location>
</feature>
<evidence type="ECO:0000259" key="7">
    <source>
        <dbReference type="Pfam" id="PF13906"/>
    </source>
</evidence>
<keyword evidence="5 6" id="KW-0472">Membrane</keyword>
<feature type="transmembrane region" description="Helical" evidence="6">
    <location>
        <begin position="613"/>
        <end position="631"/>
    </location>
</feature>
<dbReference type="PANTHER" id="PTHR43243:SF4">
    <property type="entry name" value="CATIONIC AMINO ACID TRANSPORTER 4"/>
    <property type="match status" value="1"/>
</dbReference>
<name>A0ABV9PKM8_9FLAO</name>
<dbReference type="RefSeq" id="WP_213259240.1">
    <property type="nucleotide sequence ID" value="NZ_JAGYWA010000007.1"/>
</dbReference>
<dbReference type="InterPro" id="IPR002293">
    <property type="entry name" value="AA/rel_permease1"/>
</dbReference>
<accession>A0ABV9PKM8</accession>
<feature type="transmembrane region" description="Helical" evidence="6">
    <location>
        <begin position="462"/>
        <end position="479"/>
    </location>
</feature>
<dbReference type="InterPro" id="IPR029485">
    <property type="entry name" value="CAT_C"/>
</dbReference>
<keyword evidence="9" id="KW-1185">Reference proteome</keyword>
<evidence type="ECO:0000256" key="2">
    <source>
        <dbReference type="ARBA" id="ARBA00022448"/>
    </source>
</evidence>
<feature type="transmembrane region" description="Helical" evidence="6">
    <location>
        <begin position="231"/>
        <end position="251"/>
    </location>
</feature>
<feature type="transmembrane region" description="Helical" evidence="6">
    <location>
        <begin position="302"/>
        <end position="326"/>
    </location>
</feature>
<protein>
    <submittedName>
        <fullName evidence="8">Amino acid permease</fullName>
    </submittedName>
</protein>
<feature type="transmembrane region" description="Helical" evidence="6">
    <location>
        <begin position="66"/>
        <end position="86"/>
    </location>
</feature>
<evidence type="ECO:0000256" key="3">
    <source>
        <dbReference type="ARBA" id="ARBA00022692"/>
    </source>
</evidence>
<keyword evidence="4 6" id="KW-1133">Transmembrane helix</keyword>
<keyword evidence="2" id="KW-0813">Transport</keyword>